<evidence type="ECO:0000256" key="1">
    <source>
        <dbReference type="SAM" id="MobiDB-lite"/>
    </source>
</evidence>
<evidence type="ECO:0000313" key="4">
    <source>
        <dbReference type="Proteomes" id="UP000822688"/>
    </source>
</evidence>
<dbReference type="PANTHER" id="PTHR35114:SF1">
    <property type="entry name" value="CYTOCHROME OXIDASE COMPLEX ASSEMBLY PROTEIN"/>
    <property type="match status" value="1"/>
</dbReference>
<feature type="transmembrane region" description="Helical" evidence="2">
    <location>
        <begin position="49"/>
        <end position="72"/>
    </location>
</feature>
<dbReference type="PANTHER" id="PTHR35114">
    <property type="entry name" value="CYTOCHROME OXIDASE COMPLEX ASSEMBLY PROTEIN"/>
    <property type="match status" value="1"/>
</dbReference>
<name>A0A8T0GCV0_CERPU</name>
<dbReference type="Pfam" id="PF08695">
    <property type="entry name" value="Coa1"/>
    <property type="match status" value="1"/>
</dbReference>
<keyword evidence="2" id="KW-0472">Membrane</keyword>
<dbReference type="InterPro" id="IPR014807">
    <property type="entry name" value="Coa1"/>
</dbReference>
<feature type="compositionally biased region" description="Polar residues" evidence="1">
    <location>
        <begin position="198"/>
        <end position="207"/>
    </location>
</feature>
<dbReference type="Proteomes" id="UP000822688">
    <property type="component" value="Chromosome 11"/>
</dbReference>
<protein>
    <submittedName>
        <fullName evidence="3">Uncharacterized protein</fullName>
    </submittedName>
</protein>
<organism evidence="3 4">
    <name type="scientific">Ceratodon purpureus</name>
    <name type="common">Fire moss</name>
    <name type="synonym">Dicranum purpureum</name>
    <dbReference type="NCBI Taxonomy" id="3225"/>
    <lineage>
        <taxon>Eukaryota</taxon>
        <taxon>Viridiplantae</taxon>
        <taxon>Streptophyta</taxon>
        <taxon>Embryophyta</taxon>
        <taxon>Bryophyta</taxon>
        <taxon>Bryophytina</taxon>
        <taxon>Bryopsida</taxon>
        <taxon>Dicranidae</taxon>
        <taxon>Pseudoditrichales</taxon>
        <taxon>Ditrichaceae</taxon>
        <taxon>Ceratodon</taxon>
    </lineage>
</organism>
<evidence type="ECO:0000313" key="3">
    <source>
        <dbReference type="EMBL" id="KAG0556555.1"/>
    </source>
</evidence>
<proteinExistence type="predicted"/>
<keyword evidence="2" id="KW-1133">Transmembrane helix</keyword>
<dbReference type="OrthoDB" id="535599at2759"/>
<keyword evidence="4" id="KW-1185">Reference proteome</keyword>
<evidence type="ECO:0000256" key="2">
    <source>
        <dbReference type="SAM" id="Phobius"/>
    </source>
</evidence>
<accession>A0A8T0GCV0</accession>
<comment type="caution">
    <text evidence="3">The sequence shown here is derived from an EMBL/GenBank/DDBJ whole genome shotgun (WGS) entry which is preliminary data.</text>
</comment>
<gene>
    <name evidence="3" type="ORF">KC19_11G062400</name>
</gene>
<sequence length="207" mass="22380">MSLCAVRVGGFRRAGGMESEFVLGSSCRSDAPRVPGPSKPREMSFRRKLTSVVLLGVTGIGALSIFDDYLIFQQCSQSALKTANSDTELKTILGEKIEQGPLYAATMGVDREGNSANCSFPVAGSLAKGNLHLRAVRYEEKYKWLTPYFPGFSGGRWELLVLEALVPTDKPPAHKRLSLLHRSRPKVGDNRGGGPCGTPSTVGHQEV</sequence>
<keyword evidence="2" id="KW-0812">Transmembrane</keyword>
<dbReference type="AlphaFoldDB" id="A0A8T0GCV0"/>
<feature type="region of interest" description="Disordered" evidence="1">
    <location>
        <begin position="182"/>
        <end position="207"/>
    </location>
</feature>
<dbReference type="EMBL" id="CM026432">
    <property type="protein sequence ID" value="KAG0556555.1"/>
    <property type="molecule type" value="Genomic_DNA"/>
</dbReference>
<reference evidence="3 4" key="1">
    <citation type="submission" date="2020-06" db="EMBL/GenBank/DDBJ databases">
        <title>WGS assembly of Ceratodon purpureus strain R40.</title>
        <authorList>
            <person name="Carey S.B."/>
            <person name="Jenkins J."/>
            <person name="Shu S."/>
            <person name="Lovell J.T."/>
            <person name="Sreedasyam A."/>
            <person name="Maumus F."/>
            <person name="Tiley G.P."/>
            <person name="Fernandez-Pozo N."/>
            <person name="Barry K."/>
            <person name="Chen C."/>
            <person name="Wang M."/>
            <person name="Lipzen A."/>
            <person name="Daum C."/>
            <person name="Saski C.A."/>
            <person name="Payton A.C."/>
            <person name="Mcbreen J.C."/>
            <person name="Conrad R.E."/>
            <person name="Kollar L.M."/>
            <person name="Olsson S."/>
            <person name="Huttunen S."/>
            <person name="Landis J.B."/>
            <person name="Wickett N.J."/>
            <person name="Johnson M.G."/>
            <person name="Rensing S.A."/>
            <person name="Grimwood J."/>
            <person name="Schmutz J."/>
            <person name="Mcdaniel S.F."/>
        </authorList>
    </citation>
    <scope>NUCLEOTIDE SEQUENCE [LARGE SCALE GENOMIC DNA]</scope>
    <source>
        <strain evidence="3 4">R40</strain>
    </source>
</reference>